<reference evidence="3 4" key="1">
    <citation type="journal article" date="2013" name="Genome Announc.">
        <title>Draft Genome Sequence of Pseudomonas fluorescens LMG 5329, a White Line-Inducing Principle-Producing Bioindicator for the Mushroom Pathogen Pseudomonas tolaasii.</title>
        <authorList>
            <person name="Ghequire M.G."/>
            <person name="Rokni-Zadeh H."/>
            <person name="Zarrineh P."/>
            <person name="De Mot R."/>
        </authorList>
    </citation>
    <scope>NUCLEOTIDE SEQUENCE [LARGE SCALE GENOMIC DNA]</scope>
    <source>
        <strain evidence="3 4">LMG 5329</strain>
    </source>
</reference>
<evidence type="ECO:0000259" key="2">
    <source>
        <dbReference type="PROSITE" id="PS50885"/>
    </source>
</evidence>
<evidence type="ECO:0000313" key="4">
    <source>
        <dbReference type="Proteomes" id="UP000030060"/>
    </source>
</evidence>
<dbReference type="GO" id="GO:0016020">
    <property type="term" value="C:membrane"/>
    <property type="evidence" value="ECO:0007669"/>
    <property type="project" value="InterPro"/>
</dbReference>
<sequence>MKLSLAVKFNVVFLAVFIVGFIATSLSTHYMLQQSARRETLETARMLMRSASAASTYTAEQIVPLLENRLKFQFLPQSVPDFAAISHLQELLKSYPDYAYKEATLNPTNPRDLANDWEKTLISTLRSQPQTDEMVGERADEKGTSLYIARPIQIKDAACLACHSTPDAAPKTMVDIYGAVNGFGWKLNDTIGAQLVSVPLDLPMQRATSLLHSYMLSMLGIFAVLFVALNVAVHLFVTRRLRQMSALADRVSLGETDVPPMDVSGSDELARLGQSFGRMRTSLVSAMKMLEE</sequence>
<dbReference type="Proteomes" id="UP000030060">
    <property type="component" value="Unassembled WGS sequence"/>
</dbReference>
<keyword evidence="1" id="KW-0812">Transmembrane</keyword>
<dbReference type="RefSeq" id="WP_038851345.1">
    <property type="nucleotide sequence ID" value="NZ_ASGY01000250.1"/>
</dbReference>
<dbReference type="SUPFAM" id="SSF158472">
    <property type="entry name" value="HAMP domain-like"/>
    <property type="match status" value="1"/>
</dbReference>
<dbReference type="Pfam" id="PF11845">
    <property type="entry name" value="Tll0287-like"/>
    <property type="match status" value="1"/>
</dbReference>
<dbReference type="GO" id="GO:0007165">
    <property type="term" value="P:signal transduction"/>
    <property type="evidence" value="ECO:0007669"/>
    <property type="project" value="InterPro"/>
</dbReference>
<feature type="transmembrane region" description="Helical" evidence="1">
    <location>
        <begin position="214"/>
        <end position="237"/>
    </location>
</feature>
<dbReference type="InterPro" id="IPR003660">
    <property type="entry name" value="HAMP_dom"/>
</dbReference>
<dbReference type="SMART" id="SM00304">
    <property type="entry name" value="HAMP"/>
    <property type="match status" value="1"/>
</dbReference>
<dbReference type="Gene3D" id="6.10.340.10">
    <property type="match status" value="1"/>
</dbReference>
<gene>
    <name evidence="3" type="ORF">K814_0131095</name>
</gene>
<dbReference type="AlphaFoldDB" id="A0A0A1YT55"/>
<dbReference type="CDD" id="cd06225">
    <property type="entry name" value="HAMP"/>
    <property type="match status" value="1"/>
</dbReference>
<evidence type="ECO:0000313" key="3">
    <source>
        <dbReference type="EMBL" id="KGE64041.1"/>
    </source>
</evidence>
<dbReference type="EMBL" id="ASGY01000250">
    <property type="protein sequence ID" value="KGE64041.1"/>
    <property type="molecule type" value="Genomic_DNA"/>
</dbReference>
<accession>A0A0A1YT55</accession>
<organism evidence="3 4">
    <name type="scientific">Pseudomonas fluorescens LMG 5329</name>
    <dbReference type="NCBI Taxonomy" id="1324332"/>
    <lineage>
        <taxon>Bacteria</taxon>
        <taxon>Pseudomonadati</taxon>
        <taxon>Pseudomonadota</taxon>
        <taxon>Gammaproteobacteria</taxon>
        <taxon>Pseudomonadales</taxon>
        <taxon>Pseudomonadaceae</taxon>
        <taxon>Pseudomonas</taxon>
    </lineage>
</organism>
<proteinExistence type="predicted"/>
<dbReference type="OrthoDB" id="9797588at2"/>
<protein>
    <submittedName>
        <fullName evidence="3">Signal protein</fullName>
    </submittedName>
</protein>
<dbReference type="InterPro" id="IPR021796">
    <property type="entry name" value="Tll0287-like_dom"/>
</dbReference>
<keyword evidence="1" id="KW-1133">Transmembrane helix</keyword>
<dbReference type="PROSITE" id="PS50885">
    <property type="entry name" value="HAMP"/>
    <property type="match status" value="1"/>
</dbReference>
<name>A0A0A1YT55_PSEFL</name>
<keyword evidence="1" id="KW-0472">Membrane</keyword>
<comment type="caution">
    <text evidence="3">The sequence shown here is derived from an EMBL/GenBank/DDBJ whole genome shotgun (WGS) entry which is preliminary data.</text>
</comment>
<feature type="domain" description="HAMP" evidence="2">
    <location>
        <begin position="235"/>
        <end position="288"/>
    </location>
</feature>
<dbReference type="Pfam" id="PF00672">
    <property type="entry name" value="HAMP"/>
    <property type="match status" value="1"/>
</dbReference>
<evidence type="ECO:0000256" key="1">
    <source>
        <dbReference type="SAM" id="Phobius"/>
    </source>
</evidence>